<accession>A0A813J7Q7</accession>
<feature type="non-terminal residue" evidence="2">
    <location>
        <position position="1"/>
    </location>
</feature>
<feature type="non-terminal residue" evidence="2">
    <location>
        <position position="352"/>
    </location>
</feature>
<dbReference type="AlphaFoldDB" id="A0A813J7Q7"/>
<dbReference type="EMBL" id="CAJNNW010021782">
    <property type="protein sequence ID" value="CAE8668449.1"/>
    <property type="molecule type" value="Genomic_DNA"/>
</dbReference>
<evidence type="ECO:0000313" key="3">
    <source>
        <dbReference type="Proteomes" id="UP000626109"/>
    </source>
</evidence>
<reference evidence="2" key="1">
    <citation type="submission" date="2021-02" db="EMBL/GenBank/DDBJ databases">
        <authorList>
            <person name="Dougan E. K."/>
            <person name="Rhodes N."/>
            <person name="Thang M."/>
            <person name="Chan C."/>
        </authorList>
    </citation>
    <scope>NUCLEOTIDE SEQUENCE</scope>
</reference>
<feature type="compositionally biased region" description="Low complexity" evidence="1">
    <location>
        <begin position="66"/>
        <end position="113"/>
    </location>
</feature>
<organism evidence="2 3">
    <name type="scientific">Polarella glacialis</name>
    <name type="common">Dinoflagellate</name>
    <dbReference type="NCBI Taxonomy" id="89957"/>
    <lineage>
        <taxon>Eukaryota</taxon>
        <taxon>Sar</taxon>
        <taxon>Alveolata</taxon>
        <taxon>Dinophyceae</taxon>
        <taxon>Suessiales</taxon>
        <taxon>Suessiaceae</taxon>
        <taxon>Polarella</taxon>
    </lineage>
</organism>
<proteinExistence type="predicted"/>
<feature type="compositionally biased region" description="Low complexity" evidence="1">
    <location>
        <begin position="42"/>
        <end position="53"/>
    </location>
</feature>
<gene>
    <name evidence="2" type="ORF">PGLA2088_LOCUS16931</name>
</gene>
<sequence>ELPGLILPLWRSGCCNKRSSDGTSMSSAKRIKGPGQGGSNSGSGPDNSDNSSKSGDEISVTHNDNDNNNDNNNDNDYNSNHSNNNNNAINSANNNHHNNHNNNDNNYDSNNNNDDNDDSAKSVAGFLAQLLAATPASSLRGSALVDVVLGALLPAQAVGLPPLAMYVAAVGLWRAWEVKELCGITGRDSIVAVKCNLPEVRGAGKQNTELRTLLARTLVEGGSSEEVGFAWAFVAQGALFAAFGEATQRAGGLRLLATAGLPRGASTWAAVLRRPTRPEVRSFQVLSLAAACLSESDPLQLAQSRGSGLQQLMIACADQIRGEVNRCHSDPGWLARLRDASCLAVVALLSCE</sequence>
<dbReference type="Proteomes" id="UP000626109">
    <property type="component" value="Unassembled WGS sequence"/>
</dbReference>
<comment type="caution">
    <text evidence="2">The sequence shown here is derived from an EMBL/GenBank/DDBJ whole genome shotgun (WGS) entry which is preliminary data.</text>
</comment>
<evidence type="ECO:0000313" key="2">
    <source>
        <dbReference type="EMBL" id="CAE8668449.1"/>
    </source>
</evidence>
<protein>
    <submittedName>
        <fullName evidence="2">Uncharacterized protein</fullName>
    </submittedName>
</protein>
<evidence type="ECO:0000256" key="1">
    <source>
        <dbReference type="SAM" id="MobiDB-lite"/>
    </source>
</evidence>
<feature type="region of interest" description="Disordered" evidence="1">
    <location>
        <begin position="11"/>
        <end position="120"/>
    </location>
</feature>
<dbReference type="PANTHER" id="PTHR16148">
    <property type="entry name" value="NF-KAPPA-B-REPRESSING FACTOR-RELATED"/>
    <property type="match status" value="1"/>
</dbReference>
<dbReference type="PANTHER" id="PTHR16148:SF14">
    <property type="entry name" value="MYND-TYPE DOMAIN-CONTAINING PROTEIN"/>
    <property type="match status" value="1"/>
</dbReference>
<name>A0A813J7Q7_POLGL</name>